<dbReference type="CDD" id="cd00067">
    <property type="entry name" value="GAL4"/>
    <property type="match status" value="1"/>
</dbReference>
<evidence type="ECO:0000256" key="3">
    <source>
        <dbReference type="ARBA" id="ARBA00023015"/>
    </source>
</evidence>
<dbReference type="PROSITE" id="PS50048">
    <property type="entry name" value="ZN2_CY6_FUNGAL_2"/>
    <property type="match status" value="1"/>
</dbReference>
<keyword evidence="2" id="KW-0862">Zinc</keyword>
<feature type="region of interest" description="Disordered" evidence="6">
    <location>
        <begin position="96"/>
        <end position="124"/>
    </location>
</feature>
<feature type="compositionally biased region" description="Polar residues" evidence="6">
    <location>
        <begin position="31"/>
        <end position="42"/>
    </location>
</feature>
<evidence type="ECO:0000256" key="4">
    <source>
        <dbReference type="ARBA" id="ARBA00023163"/>
    </source>
</evidence>
<evidence type="ECO:0000256" key="6">
    <source>
        <dbReference type="SAM" id="MobiDB-lite"/>
    </source>
</evidence>
<feature type="region of interest" description="Disordered" evidence="6">
    <location>
        <begin position="634"/>
        <end position="670"/>
    </location>
</feature>
<keyword evidence="3" id="KW-0805">Transcription regulation</keyword>
<keyword evidence="5" id="KW-0539">Nucleus</keyword>
<dbReference type="Gene3D" id="4.10.240.10">
    <property type="entry name" value="Zn(2)-C6 fungal-type DNA-binding domain"/>
    <property type="match status" value="1"/>
</dbReference>
<dbReference type="GO" id="GO:0008270">
    <property type="term" value="F:zinc ion binding"/>
    <property type="evidence" value="ECO:0007669"/>
    <property type="project" value="InterPro"/>
</dbReference>
<dbReference type="InterPro" id="IPR036864">
    <property type="entry name" value="Zn2-C6_fun-type_DNA-bd_sf"/>
</dbReference>
<proteinExistence type="predicted"/>
<dbReference type="GO" id="GO:0003677">
    <property type="term" value="F:DNA binding"/>
    <property type="evidence" value="ECO:0007669"/>
    <property type="project" value="InterPro"/>
</dbReference>
<dbReference type="InterPro" id="IPR001138">
    <property type="entry name" value="Zn2Cys6_DnaBD"/>
</dbReference>
<evidence type="ECO:0000256" key="2">
    <source>
        <dbReference type="ARBA" id="ARBA00022833"/>
    </source>
</evidence>
<dbReference type="GO" id="GO:0001080">
    <property type="term" value="P:nitrogen catabolite activation of transcription from RNA polymerase II promoter"/>
    <property type="evidence" value="ECO:0007669"/>
    <property type="project" value="TreeGrafter"/>
</dbReference>
<keyword evidence="4" id="KW-0804">Transcription</keyword>
<dbReference type="SMART" id="SM00906">
    <property type="entry name" value="Fungal_trans"/>
    <property type="match status" value="1"/>
</dbReference>
<dbReference type="InterPro" id="IPR050797">
    <property type="entry name" value="Carb_Metab_Trans_Reg"/>
</dbReference>
<dbReference type="GO" id="GO:0000981">
    <property type="term" value="F:DNA-binding transcription factor activity, RNA polymerase II-specific"/>
    <property type="evidence" value="ECO:0007669"/>
    <property type="project" value="InterPro"/>
</dbReference>
<dbReference type="PhylomeDB" id="A0A060T4C6"/>
<feature type="region of interest" description="Disordered" evidence="6">
    <location>
        <begin position="1"/>
        <end position="59"/>
    </location>
</feature>
<sequence length="766" mass="87658">MKTSPPGPSPQNHIDNLKDQLRTPSPPVATGSGSTYSTNNGNKRSEPESLRPYRSRRNRPCDYCRKRKSRCITFHDKACLMCQKAGIECTFVSAPEKKRRVDPSSASGGPKSMAVTRNGSPSEPHYVDVPPMSLPPKCDVPDKEPPLIPNGFDSSIYLGVSGDQDPYLLQYYKYDDSTEMSTFIKYGIRRVDKTPSFPVQFLAIRNEEREKMQAEVQEQRRRVYSMASKYEERLLALYFRFAYPTYPIVDRESFYHDYYHNKDNINIGLLAGLLALSCIWWKYDSVLCVNVMPRGLYNDLYRECRIAVEREAKYPSLASVQCLLLLLQRRLQPSETAETYLIYVDIARLVAISHNLGLHLDCTNWSISPSLKKLRKRLWTTVYIMEKWTSANTGRPSLLHWDNSTISGYESSEPSAQLFVQMCRLTNLLDEISQDLYSLRNLERRYFDVKATRAKVDDFFERLQHWQASLPEELKDMQAAPQGDFAKNGTLNLAALTVEVLLHKIRLHPICSSLVSRAQLCEDRAAAYETIEKVIKFTSEITHSHLHAFWYATKRLNFSTIAHFIFFHHVTSLTPQELRDTRENLRKWLFALRVLAQGWEEGTGLAALRMDSVFWMGEELFDVTRTPGLNGMYNYEEPAGSTKDTSMANQSSAVHGPAHNSNSANGHGDLTYMYPFGQNDPHSGDENTTSWHNPIDDDMLLLNEDIMPQSDQTHLLQEDVPEDLANAYAEYFTAEKFHDEGFLTSDLHNIFQVHTNAGFTPEPTFD</sequence>
<gene>
    <name evidence="8" type="ORF">GNLVRS02_ARAD1C40194g</name>
</gene>
<feature type="domain" description="Zn(2)-C6 fungal-type" evidence="7">
    <location>
        <begin position="60"/>
        <end position="91"/>
    </location>
</feature>
<reference evidence="8" key="2">
    <citation type="submission" date="2014-06" db="EMBL/GenBank/DDBJ databases">
        <title>The complete genome of Blastobotrys (Arxula) adeninivorans LS3 - a yeast of biotechnological interest.</title>
        <authorList>
            <person name="Kunze G."/>
            <person name="Gaillardin C."/>
            <person name="Czernicka M."/>
            <person name="Durrens P."/>
            <person name="Martin T."/>
            <person name="Boer E."/>
            <person name="Gabaldon T."/>
            <person name="Cruz J."/>
            <person name="Talla E."/>
            <person name="Marck C."/>
            <person name="Goffeau A."/>
            <person name="Barbe V."/>
            <person name="Baret P."/>
            <person name="Baronian K."/>
            <person name="Beier S."/>
            <person name="Bleykasten C."/>
            <person name="Bode R."/>
            <person name="Casaregola S."/>
            <person name="Despons L."/>
            <person name="Fairhead C."/>
            <person name="Giersberg M."/>
            <person name="Gierski P."/>
            <person name="Hahnel U."/>
            <person name="Hartmann A."/>
            <person name="Jankowska D."/>
            <person name="Jubin C."/>
            <person name="Jung P."/>
            <person name="Lafontaine I."/>
            <person name="Leh-Louis V."/>
            <person name="Lemaire M."/>
            <person name="Marcet-Houben M."/>
            <person name="Mascher M."/>
            <person name="Morel G."/>
            <person name="Richard G.-F."/>
            <person name="Riechen J."/>
            <person name="Sacerdot C."/>
            <person name="Sarkar A."/>
            <person name="Savel G."/>
            <person name="Schacherer J."/>
            <person name="Sherman D."/>
            <person name="Straub M.-L."/>
            <person name="Stein N."/>
            <person name="Thierry A."/>
            <person name="Trautwein-Schult A."/>
            <person name="Westhof E."/>
            <person name="Worch S."/>
            <person name="Dujon B."/>
            <person name="Souciet J.-L."/>
            <person name="Wincker P."/>
            <person name="Scholz U."/>
            <person name="Neuveglise N."/>
        </authorList>
    </citation>
    <scope>NUCLEOTIDE SEQUENCE</scope>
    <source>
        <strain evidence="8">LS3</strain>
    </source>
</reference>
<dbReference type="CDD" id="cd12148">
    <property type="entry name" value="fungal_TF_MHR"/>
    <property type="match status" value="1"/>
</dbReference>
<name>A0A060T4C6_BLAAD</name>
<accession>A0A060T4C6</accession>
<evidence type="ECO:0000256" key="5">
    <source>
        <dbReference type="ARBA" id="ARBA00023242"/>
    </source>
</evidence>
<dbReference type="GO" id="GO:0005634">
    <property type="term" value="C:nucleus"/>
    <property type="evidence" value="ECO:0007669"/>
    <property type="project" value="TreeGrafter"/>
</dbReference>
<dbReference type="PANTHER" id="PTHR31668">
    <property type="entry name" value="GLUCOSE TRANSPORT TRANSCRIPTION REGULATOR RGT1-RELATED-RELATED"/>
    <property type="match status" value="1"/>
</dbReference>
<dbReference type="EMBL" id="HG937693">
    <property type="protein sequence ID" value="CDP35644.1"/>
    <property type="molecule type" value="Genomic_DNA"/>
</dbReference>
<dbReference type="PROSITE" id="PS00463">
    <property type="entry name" value="ZN2_CY6_FUNGAL_1"/>
    <property type="match status" value="1"/>
</dbReference>
<dbReference type="SMART" id="SM00066">
    <property type="entry name" value="GAL4"/>
    <property type="match status" value="1"/>
</dbReference>
<dbReference type="PANTHER" id="PTHR31668:SF4">
    <property type="entry name" value="TRANSCRIPTIONAL ACTIVATOR PROTEIN DAL81"/>
    <property type="match status" value="1"/>
</dbReference>
<dbReference type="AlphaFoldDB" id="A0A060T4C6"/>
<reference evidence="8" key="1">
    <citation type="submission" date="2014-02" db="EMBL/GenBank/DDBJ databases">
        <authorList>
            <person name="Genoscope - CEA"/>
        </authorList>
    </citation>
    <scope>NUCLEOTIDE SEQUENCE</scope>
    <source>
        <strain evidence="8">LS3</strain>
    </source>
</reference>
<dbReference type="Pfam" id="PF04082">
    <property type="entry name" value="Fungal_trans"/>
    <property type="match status" value="1"/>
</dbReference>
<protein>
    <submittedName>
        <fullName evidence="8">ARAD1C40194p</fullName>
    </submittedName>
</protein>
<keyword evidence="1" id="KW-0479">Metal-binding</keyword>
<dbReference type="InterPro" id="IPR007219">
    <property type="entry name" value="XnlR_reg_dom"/>
</dbReference>
<feature type="compositionally biased region" description="Polar residues" evidence="6">
    <location>
        <begin position="642"/>
        <end position="665"/>
    </location>
</feature>
<evidence type="ECO:0000259" key="7">
    <source>
        <dbReference type="PROSITE" id="PS50048"/>
    </source>
</evidence>
<dbReference type="SUPFAM" id="SSF57701">
    <property type="entry name" value="Zn2/Cys6 DNA-binding domain"/>
    <property type="match status" value="1"/>
</dbReference>
<organism evidence="8">
    <name type="scientific">Blastobotrys adeninivorans</name>
    <name type="common">Yeast</name>
    <name type="synonym">Arxula adeninivorans</name>
    <dbReference type="NCBI Taxonomy" id="409370"/>
    <lineage>
        <taxon>Eukaryota</taxon>
        <taxon>Fungi</taxon>
        <taxon>Dikarya</taxon>
        <taxon>Ascomycota</taxon>
        <taxon>Saccharomycotina</taxon>
        <taxon>Dipodascomycetes</taxon>
        <taxon>Dipodascales</taxon>
        <taxon>Trichomonascaceae</taxon>
        <taxon>Blastobotrys</taxon>
    </lineage>
</organism>
<dbReference type="GO" id="GO:0006351">
    <property type="term" value="P:DNA-templated transcription"/>
    <property type="evidence" value="ECO:0007669"/>
    <property type="project" value="InterPro"/>
</dbReference>
<dbReference type="Pfam" id="PF00172">
    <property type="entry name" value="Zn_clus"/>
    <property type="match status" value="1"/>
</dbReference>
<evidence type="ECO:0000313" key="8">
    <source>
        <dbReference type="EMBL" id="CDP35644.1"/>
    </source>
</evidence>
<evidence type="ECO:0000256" key="1">
    <source>
        <dbReference type="ARBA" id="ARBA00022723"/>
    </source>
</evidence>